<name>A0A822YJC5_NELNU</name>
<dbReference type="InterPro" id="IPR001087">
    <property type="entry name" value="GDSL"/>
</dbReference>
<gene>
    <name evidence="3" type="ORF">HUJ06_011443</name>
</gene>
<sequence length="97" mass="11218">MFYNDNLQRALKQLRKEYPDVTIVYADYFTALHYSCCGTGGDYNFDLTKMCGAPRVPVCPDPGTRVSWDGIHLTEKAYKYMADFLMHSIMPEIQCYI</sequence>
<dbReference type="AlphaFoldDB" id="A0A822YJC5"/>
<dbReference type="Gene3D" id="3.40.50.1110">
    <property type="entry name" value="SGNH hydrolase"/>
    <property type="match status" value="1"/>
</dbReference>
<keyword evidence="2" id="KW-0325">Glycoprotein</keyword>
<dbReference type="EMBL" id="DUZY01000003">
    <property type="protein sequence ID" value="DAD32592.1"/>
    <property type="molecule type" value="Genomic_DNA"/>
</dbReference>
<accession>A0A822YJC5</accession>
<evidence type="ECO:0000313" key="4">
    <source>
        <dbReference type="Proteomes" id="UP000607653"/>
    </source>
</evidence>
<comment type="caution">
    <text evidence="3">The sequence shown here is derived from an EMBL/GenBank/DDBJ whole genome shotgun (WGS) entry which is preliminary data.</text>
</comment>
<dbReference type="SUPFAM" id="SSF52266">
    <property type="entry name" value="SGNH hydrolase"/>
    <property type="match status" value="1"/>
</dbReference>
<dbReference type="PANTHER" id="PTHR22835:SF517">
    <property type="entry name" value="GDSL-LIKE LIPASE_ACYLHYDROLASE FAMILY PROTEIN, EXPRESSED"/>
    <property type="match status" value="1"/>
</dbReference>
<reference evidence="3 4" key="1">
    <citation type="journal article" date="2020" name="Mol. Biol. Evol.">
        <title>Distinct Expression and Methylation Patterns for Genes with Different Fates following a Single Whole-Genome Duplication in Flowering Plants.</title>
        <authorList>
            <person name="Shi T."/>
            <person name="Rahmani R.S."/>
            <person name="Gugger P.F."/>
            <person name="Wang M."/>
            <person name="Li H."/>
            <person name="Zhang Y."/>
            <person name="Li Z."/>
            <person name="Wang Q."/>
            <person name="Van de Peer Y."/>
            <person name="Marchal K."/>
            <person name="Chen J."/>
        </authorList>
    </citation>
    <scope>NUCLEOTIDE SEQUENCE [LARGE SCALE GENOMIC DNA]</scope>
    <source>
        <tissue evidence="3">Leaf</tissue>
    </source>
</reference>
<evidence type="ECO:0000256" key="2">
    <source>
        <dbReference type="ARBA" id="ARBA00023180"/>
    </source>
</evidence>
<dbReference type="GO" id="GO:0016788">
    <property type="term" value="F:hydrolase activity, acting on ester bonds"/>
    <property type="evidence" value="ECO:0007669"/>
    <property type="project" value="InterPro"/>
</dbReference>
<dbReference type="Pfam" id="PF00657">
    <property type="entry name" value="Lipase_GDSL"/>
    <property type="match status" value="1"/>
</dbReference>
<dbReference type="Proteomes" id="UP000607653">
    <property type="component" value="Unassembled WGS sequence"/>
</dbReference>
<comment type="similarity">
    <text evidence="1">Belongs to the 'GDSL' lipolytic enzyme family.</text>
</comment>
<evidence type="ECO:0000256" key="1">
    <source>
        <dbReference type="ARBA" id="ARBA00008668"/>
    </source>
</evidence>
<keyword evidence="4" id="KW-1185">Reference proteome</keyword>
<dbReference type="InterPro" id="IPR036514">
    <property type="entry name" value="SGNH_hydro_sf"/>
</dbReference>
<dbReference type="PANTHER" id="PTHR22835">
    <property type="entry name" value="ZINC FINGER FYVE DOMAIN CONTAINING PROTEIN"/>
    <property type="match status" value="1"/>
</dbReference>
<protein>
    <submittedName>
        <fullName evidence="3">Uncharacterized protein</fullName>
    </submittedName>
</protein>
<proteinExistence type="inferred from homology"/>
<evidence type="ECO:0000313" key="3">
    <source>
        <dbReference type="EMBL" id="DAD32592.1"/>
    </source>
</evidence>
<organism evidence="3 4">
    <name type="scientific">Nelumbo nucifera</name>
    <name type="common">Sacred lotus</name>
    <dbReference type="NCBI Taxonomy" id="4432"/>
    <lineage>
        <taxon>Eukaryota</taxon>
        <taxon>Viridiplantae</taxon>
        <taxon>Streptophyta</taxon>
        <taxon>Embryophyta</taxon>
        <taxon>Tracheophyta</taxon>
        <taxon>Spermatophyta</taxon>
        <taxon>Magnoliopsida</taxon>
        <taxon>Proteales</taxon>
        <taxon>Nelumbonaceae</taxon>
        <taxon>Nelumbo</taxon>
    </lineage>
</organism>